<evidence type="ECO:0000256" key="6">
    <source>
        <dbReference type="ARBA" id="ARBA00044798"/>
    </source>
</evidence>
<keyword evidence="3 7" id="KW-0175">Coiled coil</keyword>
<evidence type="ECO:0000313" key="10">
    <source>
        <dbReference type="EMBL" id="PRP74071.1"/>
    </source>
</evidence>
<dbReference type="GO" id="GO:0036064">
    <property type="term" value="C:ciliary basal body"/>
    <property type="evidence" value="ECO:0007669"/>
    <property type="project" value="TreeGrafter"/>
</dbReference>
<evidence type="ECO:0000256" key="7">
    <source>
        <dbReference type="SAM" id="Coils"/>
    </source>
</evidence>
<name>A0A2P6MQT6_9EUKA</name>
<dbReference type="STRING" id="1890364.A0A2P6MQT6"/>
<keyword evidence="4" id="KW-0966">Cell projection</keyword>
<evidence type="ECO:0000256" key="1">
    <source>
        <dbReference type="ARBA" id="ARBA00004138"/>
    </source>
</evidence>
<feature type="coiled-coil region" evidence="7">
    <location>
        <begin position="207"/>
        <end position="263"/>
    </location>
</feature>
<comment type="caution">
    <text evidence="10">The sequence shown here is derived from an EMBL/GenBank/DDBJ whole genome shotgun (WGS) entry which is preliminary data.</text>
</comment>
<comment type="similarity">
    <text evidence="5">Belongs to the CFAP263 family.</text>
</comment>
<dbReference type="PANTHER" id="PTHR15654:SF2">
    <property type="entry name" value="COILED-COIL DOMAIN-CONTAINING PROTEIN 113"/>
    <property type="match status" value="1"/>
</dbReference>
<feature type="region of interest" description="Disordered" evidence="8">
    <location>
        <begin position="368"/>
        <end position="388"/>
    </location>
</feature>
<dbReference type="EMBL" id="MDYQ01000502">
    <property type="protein sequence ID" value="PRP74071.1"/>
    <property type="molecule type" value="Genomic_DNA"/>
</dbReference>
<dbReference type="GO" id="GO:0060271">
    <property type="term" value="P:cilium assembly"/>
    <property type="evidence" value="ECO:0007669"/>
    <property type="project" value="TreeGrafter"/>
</dbReference>
<reference evidence="10 11" key="1">
    <citation type="journal article" date="2018" name="Genome Biol. Evol.">
        <title>Multiple Roots of Fruiting Body Formation in Amoebozoa.</title>
        <authorList>
            <person name="Hillmann F."/>
            <person name="Forbes G."/>
            <person name="Novohradska S."/>
            <person name="Ferling I."/>
            <person name="Riege K."/>
            <person name="Groth M."/>
            <person name="Westermann M."/>
            <person name="Marz M."/>
            <person name="Spaller T."/>
            <person name="Winckler T."/>
            <person name="Schaap P."/>
            <person name="Glockner G."/>
        </authorList>
    </citation>
    <scope>NUCLEOTIDE SEQUENCE [LARGE SCALE GENOMIC DNA]</scope>
    <source>
        <strain evidence="10 11">Jena</strain>
    </source>
</reference>
<dbReference type="PANTHER" id="PTHR15654">
    <property type="entry name" value="COILED-COIL DOMAIN-CONTAINING PROTEIN 113-RELATED"/>
    <property type="match status" value="1"/>
</dbReference>
<feature type="compositionally biased region" description="Low complexity" evidence="8">
    <location>
        <begin position="377"/>
        <end position="388"/>
    </location>
</feature>
<sequence>MSSSSLPFASNRSTLSNAAIETEERMLAMVVEDLQRTINSSRWSNSERMTDLDSDEEGFRPTVELDDLSLEELQRQIQHIQMFNASIRKECALYDSFIHRIGGQVPAADDLPQQSLTLEQKFLISTSELKDVRDEIETTKDTSEKYLEQLRSLREETEIRIAEMRKEAYEFRRDIVAGAVNPRTKKIIAERVIRYFEDKIKTKDNLIEKLKLKNLTLKNQCTKIEGQLQHKEDMGEVFLPIDFDQLKIENQQYLEKIEERNAELLNLKVTAGHTLRVLSNYKKKLHNLGVEQNKLGQEIRVKEENLGRVVVEQEAAENRNEKLKQQLEEYRVPAVLEYVGINAELNTIEKKIKDWERKVEIAQMAYKKSREKPRSVQQTQTQCTATTE</sequence>
<dbReference type="InParanoid" id="A0A2P6MQT6"/>
<gene>
    <name evidence="10" type="ORF">PROFUN_08695</name>
</gene>
<evidence type="ECO:0000259" key="9">
    <source>
        <dbReference type="Pfam" id="PF13870"/>
    </source>
</evidence>
<feature type="domain" description="CCDC113/CCDC96 coiled-coil" evidence="9">
    <location>
        <begin position="201"/>
        <end position="367"/>
    </location>
</feature>
<keyword evidence="2" id="KW-0970">Cilium biogenesis/degradation</keyword>
<organism evidence="10 11">
    <name type="scientific">Planoprotostelium fungivorum</name>
    <dbReference type="NCBI Taxonomy" id="1890364"/>
    <lineage>
        <taxon>Eukaryota</taxon>
        <taxon>Amoebozoa</taxon>
        <taxon>Evosea</taxon>
        <taxon>Variosea</taxon>
        <taxon>Cavosteliida</taxon>
        <taxon>Cavosteliaceae</taxon>
        <taxon>Planoprotostelium</taxon>
    </lineage>
</organism>
<dbReference type="OrthoDB" id="10259713at2759"/>
<proteinExistence type="inferred from homology"/>
<dbReference type="GO" id="GO:0005930">
    <property type="term" value="C:axoneme"/>
    <property type="evidence" value="ECO:0007669"/>
    <property type="project" value="TreeGrafter"/>
</dbReference>
<feature type="coiled-coil region" evidence="7">
    <location>
        <begin position="129"/>
        <end position="174"/>
    </location>
</feature>
<dbReference type="InterPro" id="IPR025254">
    <property type="entry name" value="CCDC113/CCDC96_CC"/>
</dbReference>
<evidence type="ECO:0000256" key="8">
    <source>
        <dbReference type="SAM" id="MobiDB-lite"/>
    </source>
</evidence>
<evidence type="ECO:0000256" key="5">
    <source>
        <dbReference type="ARBA" id="ARBA00044506"/>
    </source>
</evidence>
<dbReference type="InterPro" id="IPR051885">
    <property type="entry name" value="CC_CF"/>
</dbReference>
<protein>
    <recommendedName>
        <fullName evidence="6">Cilia- and flagella-associated protein 263</fullName>
    </recommendedName>
</protein>
<evidence type="ECO:0000256" key="4">
    <source>
        <dbReference type="ARBA" id="ARBA00023273"/>
    </source>
</evidence>
<evidence type="ECO:0000256" key="3">
    <source>
        <dbReference type="ARBA" id="ARBA00023054"/>
    </source>
</evidence>
<accession>A0A2P6MQT6</accession>
<comment type="subcellular location">
    <subcellularLocation>
        <location evidence="1">Cell projection</location>
        <location evidence="1">Cilium</location>
    </subcellularLocation>
</comment>
<keyword evidence="11" id="KW-1185">Reference proteome</keyword>
<dbReference type="Pfam" id="PF13870">
    <property type="entry name" value="CCDC113_CCDC96_CC"/>
    <property type="match status" value="1"/>
</dbReference>
<dbReference type="AlphaFoldDB" id="A0A2P6MQT6"/>
<evidence type="ECO:0000256" key="2">
    <source>
        <dbReference type="ARBA" id="ARBA00022794"/>
    </source>
</evidence>
<evidence type="ECO:0000313" key="11">
    <source>
        <dbReference type="Proteomes" id="UP000241769"/>
    </source>
</evidence>
<dbReference type="Proteomes" id="UP000241769">
    <property type="component" value="Unassembled WGS sequence"/>
</dbReference>